<dbReference type="RefSeq" id="WP_314518925.1">
    <property type="nucleotide sequence ID" value="NZ_JASJOU010000020.1"/>
</dbReference>
<name>A0AAE3RCV6_9BACT</name>
<accession>A0AAE3RCV6</accession>
<dbReference type="AlphaFoldDB" id="A0AAE3RCV6"/>
<protein>
    <submittedName>
        <fullName evidence="1">Uncharacterized protein</fullName>
    </submittedName>
</protein>
<comment type="caution">
    <text evidence="1">The sequence shown here is derived from an EMBL/GenBank/DDBJ whole genome shotgun (WGS) entry which is preliminary data.</text>
</comment>
<evidence type="ECO:0000313" key="2">
    <source>
        <dbReference type="Proteomes" id="UP001232063"/>
    </source>
</evidence>
<keyword evidence="2" id="KW-1185">Reference proteome</keyword>
<proteinExistence type="predicted"/>
<organism evidence="1 2">
    <name type="scientific">Xanthocytophaga agilis</name>
    <dbReference type="NCBI Taxonomy" id="3048010"/>
    <lineage>
        <taxon>Bacteria</taxon>
        <taxon>Pseudomonadati</taxon>
        <taxon>Bacteroidota</taxon>
        <taxon>Cytophagia</taxon>
        <taxon>Cytophagales</taxon>
        <taxon>Rhodocytophagaceae</taxon>
        <taxon>Xanthocytophaga</taxon>
    </lineage>
</organism>
<reference evidence="1" key="1">
    <citation type="submission" date="2023-05" db="EMBL/GenBank/DDBJ databases">
        <authorList>
            <person name="Zhang X."/>
        </authorList>
    </citation>
    <scope>NUCLEOTIDE SEQUENCE</scope>
    <source>
        <strain evidence="1">BD1B2-1</strain>
    </source>
</reference>
<dbReference type="Proteomes" id="UP001232063">
    <property type="component" value="Unassembled WGS sequence"/>
</dbReference>
<evidence type="ECO:0000313" key="1">
    <source>
        <dbReference type="EMBL" id="MDJ1506155.1"/>
    </source>
</evidence>
<sequence length="147" mass="17218">MINHFQLACGRMYEHFIHCAFADKPYQLHNYNPGRMMELIVVEDWKEDRELFDKLLTIIKSDTENAWDELSGNYSYTMRHHNTDISDTDLLILDVESRDTAVQFLQDQWVYLRSQIGQASCCNDIIQIILLGLTLVCAEQKLNEDSK</sequence>
<gene>
    <name evidence="1" type="ORF">QNI22_36180</name>
</gene>
<dbReference type="EMBL" id="JASJOU010000020">
    <property type="protein sequence ID" value="MDJ1506155.1"/>
    <property type="molecule type" value="Genomic_DNA"/>
</dbReference>